<dbReference type="InterPro" id="IPR051588">
    <property type="entry name" value="Cobalamin_Transport"/>
</dbReference>
<dbReference type="Proteomes" id="UP000736164">
    <property type="component" value="Unassembled WGS sequence"/>
</dbReference>
<feature type="domain" description="Transcobalamin-like C-terminal" evidence="2">
    <location>
        <begin position="47"/>
        <end position="124"/>
    </location>
</feature>
<keyword evidence="1" id="KW-0732">Signal</keyword>
<keyword evidence="4" id="KW-1185">Reference proteome</keyword>
<dbReference type="InterPro" id="IPR027954">
    <property type="entry name" value="Transcobalamin-like_C"/>
</dbReference>
<dbReference type="GO" id="GO:0005615">
    <property type="term" value="C:extracellular space"/>
    <property type="evidence" value="ECO:0007669"/>
    <property type="project" value="TreeGrafter"/>
</dbReference>
<dbReference type="EMBL" id="JAAWVO010025122">
    <property type="protein sequence ID" value="MBN3315896.1"/>
    <property type="molecule type" value="Genomic_DNA"/>
</dbReference>
<dbReference type="Gene3D" id="2.170.130.30">
    <property type="match status" value="1"/>
</dbReference>
<dbReference type="PANTHER" id="PTHR10559:SF18">
    <property type="entry name" value="TRANSCOBALAMIN II"/>
    <property type="match status" value="1"/>
</dbReference>
<sequence>MILSTVLLLVPALLVQAGSTTTMFKLSYRSDFNNSFTGQFQVSIPKGSILFGAMRKIHQLNQDKFSFQYTVEDYGLYLQSVNGLQANTSSHTYWELLKAPNKPLTVGIGCYVVQSNDHIILRFTSY</sequence>
<dbReference type="Pfam" id="PF14478">
    <property type="entry name" value="DUF4430"/>
    <property type="match status" value="1"/>
</dbReference>
<evidence type="ECO:0000313" key="4">
    <source>
        <dbReference type="Proteomes" id="UP000736164"/>
    </source>
</evidence>
<accession>A0A8J7TAR4</accession>
<evidence type="ECO:0000256" key="1">
    <source>
        <dbReference type="SAM" id="SignalP"/>
    </source>
</evidence>
<comment type="caution">
    <text evidence="3">The sequence shown here is derived from an EMBL/GenBank/DDBJ whole genome shotgun (WGS) entry which is preliminary data.</text>
</comment>
<feature type="non-terminal residue" evidence="3">
    <location>
        <position position="1"/>
    </location>
</feature>
<dbReference type="GO" id="GO:0031419">
    <property type="term" value="F:cobalamin binding"/>
    <property type="evidence" value="ECO:0007669"/>
    <property type="project" value="TreeGrafter"/>
</dbReference>
<organism evidence="3 4">
    <name type="scientific">Atractosteus spatula</name>
    <name type="common">Alligator gar</name>
    <name type="synonym">Lepisosteus spatula</name>
    <dbReference type="NCBI Taxonomy" id="7917"/>
    <lineage>
        <taxon>Eukaryota</taxon>
        <taxon>Metazoa</taxon>
        <taxon>Chordata</taxon>
        <taxon>Craniata</taxon>
        <taxon>Vertebrata</taxon>
        <taxon>Euteleostomi</taxon>
        <taxon>Actinopterygii</taxon>
        <taxon>Neopterygii</taxon>
        <taxon>Holostei</taxon>
        <taxon>Semionotiformes</taxon>
        <taxon>Lepisosteidae</taxon>
        <taxon>Atractosteus</taxon>
    </lineage>
</organism>
<dbReference type="GO" id="GO:0015889">
    <property type="term" value="P:cobalamin transport"/>
    <property type="evidence" value="ECO:0007669"/>
    <property type="project" value="TreeGrafter"/>
</dbReference>
<dbReference type="PANTHER" id="PTHR10559">
    <property type="entry name" value="TRANSCOBALAMIN-1/GASTRIC INTRINSIC FACTOR"/>
    <property type="match status" value="1"/>
</dbReference>
<dbReference type="AlphaFoldDB" id="A0A8J7TAR4"/>
<gene>
    <name evidence="3" type="primary">Tcn1</name>
    <name evidence="3" type="ORF">GTO95_0012948</name>
</gene>
<evidence type="ECO:0000259" key="2">
    <source>
        <dbReference type="Pfam" id="PF14478"/>
    </source>
</evidence>
<protein>
    <submittedName>
        <fullName evidence="3">TCO1 protein</fullName>
    </submittedName>
</protein>
<proteinExistence type="predicted"/>
<feature type="non-terminal residue" evidence="3">
    <location>
        <position position="126"/>
    </location>
</feature>
<feature type="chain" id="PRO_5035296702" evidence="1">
    <location>
        <begin position="18"/>
        <end position="126"/>
    </location>
</feature>
<evidence type="ECO:0000313" key="3">
    <source>
        <dbReference type="EMBL" id="MBN3315896.1"/>
    </source>
</evidence>
<reference evidence="3" key="1">
    <citation type="journal article" date="2021" name="Cell">
        <title>Tracing the genetic footprints of vertebrate landing in non-teleost ray-finned fishes.</title>
        <authorList>
            <person name="Bi X."/>
            <person name="Wang K."/>
            <person name="Yang L."/>
            <person name="Pan H."/>
            <person name="Jiang H."/>
            <person name="Wei Q."/>
            <person name="Fang M."/>
            <person name="Yu H."/>
            <person name="Zhu C."/>
            <person name="Cai Y."/>
            <person name="He Y."/>
            <person name="Gan X."/>
            <person name="Zeng H."/>
            <person name="Yu D."/>
            <person name="Zhu Y."/>
            <person name="Jiang H."/>
            <person name="Qiu Q."/>
            <person name="Yang H."/>
            <person name="Zhang Y.E."/>
            <person name="Wang W."/>
            <person name="Zhu M."/>
            <person name="He S."/>
            <person name="Zhang G."/>
        </authorList>
    </citation>
    <scope>NUCLEOTIDE SEQUENCE</scope>
    <source>
        <strain evidence="3">Allg_001</strain>
    </source>
</reference>
<feature type="signal peptide" evidence="1">
    <location>
        <begin position="1"/>
        <end position="17"/>
    </location>
</feature>
<name>A0A8J7TAR4_ATRSP</name>